<proteinExistence type="predicted"/>
<dbReference type="InterPro" id="IPR017441">
    <property type="entry name" value="Protein_kinase_ATP_BS"/>
</dbReference>
<dbReference type="InterPro" id="IPR000719">
    <property type="entry name" value="Prot_kinase_dom"/>
</dbReference>
<sequence length="591" mass="65881">MFCCRKVSSREDMDIDYSDKYKGYECRWKLCCQKKKEKKEKKPSLPPSPVIEARVDAEPYTPSPYNPMGYGYGGSPAFFGSSTIKPILPISSSSSSSSSYQKPTISPIPNQKYKPKLMGGIKHEPLPPIHYPPSTLPSSQTRPMVPSRVTPKIDPTPITSKPIPRKEIHRPESDSFVLTSPSSVKPLCIIGCGGFGEVLLVKSDGHDTPCVLKKMIGVENREVVKGCLKEFKMQRKLFMNPKCYNRIPRPLHILDLLDSKFNGTYGFLMEFCVGGNVREFAKNWCTDGKYVSVEDSDSESSSSSTKMDDLFINPMTLNPVKLCSLCVGMIECLDDVFRAKTTLVHRDIKPDNFLVRVDPKDGECTVVLADLGLAQIHQTITTTTSIQAPRSSSSTSDHHVTQSTSSQRSFCGTLPYSSLESLQYAHQTQESDAHSLGMSIFSLFLGHHPFVNHPFVRVSDRIVFMKDIISLLKEGTYVDISHCPLFESLLTIDGGKYLSLYNCFNEVFKGLTALNHRDRLTINHARLKVQSIKYLLPEIGHGWSCPGIDSVISTQRRKHRGQVGTILGAVTNADQYAIDISHHAGWDKSVK</sequence>
<feature type="compositionally biased region" description="Low complexity" evidence="4">
    <location>
        <begin position="91"/>
        <end position="107"/>
    </location>
</feature>
<organism evidence="6 7">
    <name type="scientific">Aduncisulcus paluster</name>
    <dbReference type="NCBI Taxonomy" id="2918883"/>
    <lineage>
        <taxon>Eukaryota</taxon>
        <taxon>Metamonada</taxon>
        <taxon>Carpediemonas-like organisms</taxon>
        <taxon>Aduncisulcus</taxon>
    </lineage>
</organism>
<feature type="region of interest" description="Disordered" evidence="4">
    <location>
        <begin position="384"/>
        <end position="410"/>
    </location>
</feature>
<feature type="region of interest" description="Disordered" evidence="4">
    <location>
        <begin position="35"/>
        <end position="58"/>
    </location>
</feature>
<accession>A0ABQ5KY09</accession>
<dbReference type="InterPro" id="IPR011009">
    <property type="entry name" value="Kinase-like_dom_sf"/>
</dbReference>
<comment type="caution">
    <text evidence="6">The sequence shown here is derived from an EMBL/GenBank/DDBJ whole genome shotgun (WGS) entry which is preliminary data.</text>
</comment>
<feature type="domain" description="Protein kinase" evidence="5">
    <location>
        <begin position="184"/>
        <end position="535"/>
    </location>
</feature>
<dbReference type="SUPFAM" id="SSF56112">
    <property type="entry name" value="Protein kinase-like (PK-like)"/>
    <property type="match status" value="1"/>
</dbReference>
<evidence type="ECO:0000256" key="3">
    <source>
        <dbReference type="PROSITE-ProRule" id="PRU10141"/>
    </source>
</evidence>
<keyword evidence="2 3" id="KW-0067">ATP-binding</keyword>
<dbReference type="SMART" id="SM00220">
    <property type="entry name" value="S_TKc"/>
    <property type="match status" value="1"/>
</dbReference>
<feature type="region of interest" description="Disordered" evidence="4">
    <location>
        <begin position="91"/>
        <end position="112"/>
    </location>
</feature>
<feature type="binding site" evidence="3">
    <location>
        <position position="213"/>
    </location>
    <ligand>
        <name>ATP</name>
        <dbReference type="ChEBI" id="CHEBI:30616"/>
    </ligand>
</feature>
<dbReference type="PANTHER" id="PTHR44167">
    <property type="entry name" value="OVARIAN-SPECIFIC SERINE/THREONINE-PROTEIN KINASE LOK-RELATED"/>
    <property type="match status" value="1"/>
</dbReference>
<feature type="compositionally biased region" description="Polar residues" evidence="4">
    <location>
        <begin position="388"/>
        <end position="410"/>
    </location>
</feature>
<evidence type="ECO:0000313" key="7">
    <source>
        <dbReference type="Proteomes" id="UP001057375"/>
    </source>
</evidence>
<keyword evidence="1 3" id="KW-0547">Nucleotide-binding</keyword>
<dbReference type="EMBL" id="BQXS01011451">
    <property type="protein sequence ID" value="GKT37327.1"/>
    <property type="molecule type" value="Genomic_DNA"/>
</dbReference>
<dbReference type="PROSITE" id="PS00108">
    <property type="entry name" value="PROTEIN_KINASE_ST"/>
    <property type="match status" value="1"/>
</dbReference>
<gene>
    <name evidence="6" type="ORF">ADUPG1_010134</name>
</gene>
<protein>
    <recommendedName>
        <fullName evidence="5">Protein kinase domain-containing protein</fullName>
    </recommendedName>
</protein>
<keyword evidence="7" id="KW-1185">Reference proteome</keyword>
<evidence type="ECO:0000256" key="2">
    <source>
        <dbReference type="ARBA" id="ARBA00022840"/>
    </source>
</evidence>
<evidence type="ECO:0000256" key="1">
    <source>
        <dbReference type="ARBA" id="ARBA00022741"/>
    </source>
</evidence>
<dbReference type="PROSITE" id="PS50011">
    <property type="entry name" value="PROTEIN_KINASE_DOM"/>
    <property type="match status" value="1"/>
</dbReference>
<dbReference type="Proteomes" id="UP001057375">
    <property type="component" value="Unassembled WGS sequence"/>
</dbReference>
<evidence type="ECO:0000256" key="4">
    <source>
        <dbReference type="SAM" id="MobiDB-lite"/>
    </source>
</evidence>
<feature type="region of interest" description="Disordered" evidence="4">
    <location>
        <begin position="134"/>
        <end position="166"/>
    </location>
</feature>
<dbReference type="InterPro" id="IPR008271">
    <property type="entry name" value="Ser/Thr_kinase_AS"/>
</dbReference>
<reference evidence="6" key="1">
    <citation type="submission" date="2022-03" db="EMBL/GenBank/DDBJ databases">
        <title>Draft genome sequence of Aduncisulcus paluster, a free-living microaerophilic Fornicata.</title>
        <authorList>
            <person name="Yuyama I."/>
            <person name="Kume K."/>
            <person name="Tamura T."/>
            <person name="Inagaki Y."/>
            <person name="Hashimoto T."/>
        </authorList>
    </citation>
    <scope>NUCLEOTIDE SEQUENCE</scope>
    <source>
        <strain evidence="6">NY0171</strain>
    </source>
</reference>
<dbReference type="PANTHER" id="PTHR44167:SF24">
    <property type="entry name" value="SERINE_THREONINE-PROTEIN KINASE CHK2"/>
    <property type="match status" value="1"/>
</dbReference>
<dbReference type="PROSITE" id="PS00107">
    <property type="entry name" value="PROTEIN_KINASE_ATP"/>
    <property type="match status" value="1"/>
</dbReference>
<evidence type="ECO:0000259" key="5">
    <source>
        <dbReference type="PROSITE" id="PS50011"/>
    </source>
</evidence>
<dbReference type="Pfam" id="PF00069">
    <property type="entry name" value="Pkinase"/>
    <property type="match status" value="1"/>
</dbReference>
<evidence type="ECO:0000313" key="6">
    <source>
        <dbReference type="EMBL" id="GKT37327.1"/>
    </source>
</evidence>
<name>A0ABQ5KY09_9EUKA</name>
<dbReference type="Gene3D" id="1.10.510.10">
    <property type="entry name" value="Transferase(Phosphotransferase) domain 1"/>
    <property type="match status" value="1"/>
</dbReference>